<dbReference type="Proteomes" id="UP000736672">
    <property type="component" value="Unassembled WGS sequence"/>
</dbReference>
<dbReference type="EMBL" id="JAGTJS010000011">
    <property type="protein sequence ID" value="KAH7253294.1"/>
    <property type="molecule type" value="Genomic_DNA"/>
</dbReference>
<reference evidence="1" key="1">
    <citation type="journal article" date="2021" name="Nat. Commun.">
        <title>Genetic determinants of endophytism in the Arabidopsis root mycobiome.</title>
        <authorList>
            <person name="Mesny F."/>
            <person name="Miyauchi S."/>
            <person name="Thiergart T."/>
            <person name="Pickel B."/>
            <person name="Atanasova L."/>
            <person name="Karlsson M."/>
            <person name="Huettel B."/>
            <person name="Barry K.W."/>
            <person name="Haridas S."/>
            <person name="Chen C."/>
            <person name="Bauer D."/>
            <person name="Andreopoulos W."/>
            <person name="Pangilinan J."/>
            <person name="LaButti K."/>
            <person name="Riley R."/>
            <person name="Lipzen A."/>
            <person name="Clum A."/>
            <person name="Drula E."/>
            <person name="Henrissat B."/>
            <person name="Kohler A."/>
            <person name="Grigoriev I.V."/>
            <person name="Martin F.M."/>
            <person name="Hacquard S."/>
        </authorList>
    </citation>
    <scope>NUCLEOTIDE SEQUENCE</scope>
    <source>
        <strain evidence="1">FSSC 5 MPI-SDFR-AT-0091</strain>
    </source>
</reference>
<protein>
    <submittedName>
        <fullName evidence="1">Uncharacterized protein</fullName>
    </submittedName>
</protein>
<comment type="caution">
    <text evidence="1">The sequence shown here is derived from an EMBL/GenBank/DDBJ whole genome shotgun (WGS) entry which is preliminary data.</text>
</comment>
<evidence type="ECO:0000313" key="1">
    <source>
        <dbReference type="EMBL" id="KAH7253294.1"/>
    </source>
</evidence>
<dbReference type="AlphaFoldDB" id="A0A9P9H8W6"/>
<proteinExistence type="predicted"/>
<accession>A0A9P9H8W6</accession>
<gene>
    <name evidence="1" type="ORF">B0J15DRAFT_550017</name>
</gene>
<dbReference type="OrthoDB" id="4636359at2759"/>
<name>A0A9P9H8W6_FUSSL</name>
<evidence type="ECO:0000313" key="2">
    <source>
        <dbReference type="Proteomes" id="UP000736672"/>
    </source>
</evidence>
<keyword evidence="2" id="KW-1185">Reference proteome</keyword>
<sequence>MSTSIDTRQSLKRPCYEPPTPKLQALLDRLSVFIEDYITKATSLAPTRAYSFLLSLSPGHSRPYLKNRVLGETTFVDHDKTLFWRLSLPEREGLDAAFLKYKIMCQVLRPRLQNLEQASHQCEEIFKEAINRLHPREIEGILCVHE</sequence>
<organism evidence="1 2">
    <name type="scientific">Fusarium solani</name>
    <name type="common">Filamentous fungus</name>
    <dbReference type="NCBI Taxonomy" id="169388"/>
    <lineage>
        <taxon>Eukaryota</taxon>
        <taxon>Fungi</taxon>
        <taxon>Dikarya</taxon>
        <taxon>Ascomycota</taxon>
        <taxon>Pezizomycotina</taxon>
        <taxon>Sordariomycetes</taxon>
        <taxon>Hypocreomycetidae</taxon>
        <taxon>Hypocreales</taxon>
        <taxon>Nectriaceae</taxon>
        <taxon>Fusarium</taxon>
        <taxon>Fusarium solani species complex</taxon>
    </lineage>
</organism>